<dbReference type="EMBL" id="QUTA01005552">
    <property type="protein sequence ID" value="RHY15243.1"/>
    <property type="molecule type" value="Genomic_DNA"/>
</dbReference>
<proteinExistence type="predicted"/>
<evidence type="ECO:0000313" key="4">
    <source>
        <dbReference type="Proteomes" id="UP000266239"/>
    </source>
</evidence>
<dbReference type="Proteomes" id="UP000266239">
    <property type="component" value="Unassembled WGS sequence"/>
</dbReference>
<organism evidence="2 4">
    <name type="scientific">Aphanomyces astaci</name>
    <name type="common">Crayfish plague agent</name>
    <dbReference type="NCBI Taxonomy" id="112090"/>
    <lineage>
        <taxon>Eukaryota</taxon>
        <taxon>Sar</taxon>
        <taxon>Stramenopiles</taxon>
        <taxon>Oomycota</taxon>
        <taxon>Saprolegniomycetes</taxon>
        <taxon>Saprolegniales</taxon>
        <taxon>Verrucalvaceae</taxon>
        <taxon>Aphanomyces</taxon>
    </lineage>
</organism>
<evidence type="ECO:0000313" key="5">
    <source>
        <dbReference type="Proteomes" id="UP000266643"/>
    </source>
</evidence>
<reference evidence="4 5" key="1">
    <citation type="submission" date="2018-08" db="EMBL/GenBank/DDBJ databases">
        <title>Aphanomyces genome sequencing and annotation.</title>
        <authorList>
            <person name="Minardi D."/>
            <person name="Oidtmann B."/>
            <person name="Van Der Giezen M."/>
            <person name="Studholme D.J."/>
        </authorList>
    </citation>
    <scope>NUCLEOTIDE SEQUENCE [LARGE SCALE GENOMIC DNA]</scope>
    <source>
        <strain evidence="3 5">D2</strain>
        <strain evidence="2 4">Yx</strain>
    </source>
</reference>
<keyword evidence="1" id="KW-0472">Membrane</keyword>
<evidence type="ECO:0000313" key="2">
    <source>
        <dbReference type="EMBL" id="RHY15243.1"/>
    </source>
</evidence>
<comment type="caution">
    <text evidence="2">The sequence shown here is derived from an EMBL/GenBank/DDBJ whole genome shotgun (WGS) entry which is preliminary data.</text>
</comment>
<gene>
    <name evidence="2" type="ORF">DYB25_004750</name>
    <name evidence="3" type="ORF">DYB30_003711</name>
</gene>
<name>A0A397B9J6_APHAT</name>
<dbReference type="Proteomes" id="UP000266643">
    <property type="component" value="Unassembled WGS sequence"/>
</dbReference>
<dbReference type="VEuPathDB" id="FungiDB:H257_06551"/>
<feature type="transmembrane region" description="Helical" evidence="1">
    <location>
        <begin position="42"/>
        <end position="59"/>
    </location>
</feature>
<dbReference type="EMBL" id="QUTD01004379">
    <property type="protein sequence ID" value="RHY68389.1"/>
    <property type="molecule type" value="Genomic_DNA"/>
</dbReference>
<keyword evidence="1" id="KW-1133">Transmembrane helix</keyword>
<sequence>MSINAVILVAATAISVSTGGLVDMSNSSNGSQNTMFVLERSVAIVCSCVAALCYVYIVMSIRAREFIARIVVEGLKSSEPASSFARGKAASSPRQSATADCGGWKVLLVQSLIADTKPNHLAAYHQVGKVLMVYNLYLILYRIVEATVLGV</sequence>
<evidence type="ECO:0000313" key="3">
    <source>
        <dbReference type="EMBL" id="RHY68389.1"/>
    </source>
</evidence>
<evidence type="ECO:0000256" key="1">
    <source>
        <dbReference type="SAM" id="Phobius"/>
    </source>
</evidence>
<keyword evidence="1" id="KW-0812">Transmembrane</keyword>
<protein>
    <submittedName>
        <fullName evidence="2">Uncharacterized protein</fullName>
    </submittedName>
</protein>
<dbReference type="AlphaFoldDB" id="A0A397B9J6"/>
<accession>A0A397B9J6</accession>